<evidence type="ECO:0000256" key="8">
    <source>
        <dbReference type="RuleBase" id="RU362056"/>
    </source>
</evidence>
<comment type="caution">
    <text evidence="8">Lacks conserved residue(s) required for the propagation of feature annotation.</text>
</comment>
<dbReference type="AlphaFoldDB" id="A0A914C5I4"/>
<evidence type="ECO:0000313" key="12">
    <source>
        <dbReference type="WBParaSite" id="ACRNAN_Path_337.g1291.t1"/>
    </source>
</evidence>
<dbReference type="Proteomes" id="UP000887540">
    <property type="component" value="Unplaced"/>
</dbReference>
<feature type="transmembrane region" description="Helical" evidence="8">
    <location>
        <begin position="726"/>
        <end position="750"/>
    </location>
</feature>
<keyword evidence="4 8" id="KW-0812">Transmembrane</keyword>
<dbReference type="PROSITE" id="PS51465">
    <property type="entry name" value="KAZAL_2"/>
    <property type="match status" value="1"/>
</dbReference>
<dbReference type="GO" id="GO:0043252">
    <property type="term" value="P:sodium-independent organic anion transport"/>
    <property type="evidence" value="ECO:0007669"/>
    <property type="project" value="TreeGrafter"/>
</dbReference>
<dbReference type="SUPFAM" id="SSF103473">
    <property type="entry name" value="MFS general substrate transporter"/>
    <property type="match status" value="1"/>
</dbReference>
<dbReference type="Pfam" id="PF03137">
    <property type="entry name" value="OATP"/>
    <property type="match status" value="1"/>
</dbReference>
<comment type="subcellular location">
    <subcellularLocation>
        <location evidence="1 8">Cell membrane</location>
        <topology evidence="1 8">Multi-pass membrane protein</topology>
    </subcellularLocation>
</comment>
<comment type="similarity">
    <text evidence="2 8">Belongs to the organo anion transporter (TC 2.A.60) family.</text>
</comment>
<dbReference type="GO" id="GO:0016323">
    <property type="term" value="C:basolateral plasma membrane"/>
    <property type="evidence" value="ECO:0007669"/>
    <property type="project" value="TreeGrafter"/>
</dbReference>
<dbReference type="GO" id="GO:0015347">
    <property type="term" value="F:sodium-independent organic anion transmembrane transporter activity"/>
    <property type="evidence" value="ECO:0007669"/>
    <property type="project" value="TreeGrafter"/>
</dbReference>
<feature type="region of interest" description="Disordered" evidence="9">
    <location>
        <begin position="18"/>
        <end position="137"/>
    </location>
</feature>
<evidence type="ECO:0000256" key="9">
    <source>
        <dbReference type="SAM" id="MobiDB-lite"/>
    </source>
</evidence>
<evidence type="ECO:0000256" key="2">
    <source>
        <dbReference type="ARBA" id="ARBA00009657"/>
    </source>
</evidence>
<feature type="transmembrane region" description="Helical" evidence="8">
    <location>
        <begin position="243"/>
        <end position="265"/>
    </location>
</feature>
<evidence type="ECO:0000256" key="4">
    <source>
        <dbReference type="ARBA" id="ARBA00022692"/>
    </source>
</evidence>
<feature type="transmembrane region" description="Helical" evidence="8">
    <location>
        <begin position="565"/>
        <end position="589"/>
    </location>
</feature>
<dbReference type="NCBIfam" id="TIGR00805">
    <property type="entry name" value="oat"/>
    <property type="match status" value="1"/>
</dbReference>
<evidence type="ECO:0000256" key="6">
    <source>
        <dbReference type="ARBA" id="ARBA00023136"/>
    </source>
</evidence>
<reference evidence="12" key="1">
    <citation type="submission" date="2022-11" db="UniProtKB">
        <authorList>
            <consortium name="WormBaseParasite"/>
        </authorList>
    </citation>
    <scope>IDENTIFICATION</scope>
</reference>
<evidence type="ECO:0000256" key="3">
    <source>
        <dbReference type="ARBA" id="ARBA00022475"/>
    </source>
</evidence>
<proteinExistence type="inferred from homology"/>
<dbReference type="InterPro" id="IPR036259">
    <property type="entry name" value="MFS_trans_sf"/>
</dbReference>
<feature type="transmembrane region" description="Helical" evidence="8">
    <location>
        <begin position="216"/>
        <end position="236"/>
    </location>
</feature>
<feature type="transmembrane region" description="Helical" evidence="8">
    <location>
        <begin position="771"/>
        <end position="791"/>
    </location>
</feature>
<accession>A0A914C5I4</accession>
<feature type="transmembrane region" description="Helical" evidence="8">
    <location>
        <begin position="319"/>
        <end position="344"/>
    </location>
</feature>
<name>A0A914C5I4_9BILA</name>
<evidence type="ECO:0000256" key="1">
    <source>
        <dbReference type="ARBA" id="ARBA00004651"/>
    </source>
</evidence>
<keyword evidence="7" id="KW-1015">Disulfide bond</keyword>
<feature type="transmembrane region" description="Helical" evidence="8">
    <location>
        <begin position="410"/>
        <end position="435"/>
    </location>
</feature>
<keyword evidence="11" id="KW-1185">Reference proteome</keyword>
<dbReference type="WBParaSite" id="ACRNAN_Path_337.g1291.t1">
    <property type="protein sequence ID" value="ACRNAN_Path_337.g1291.t1"/>
    <property type="gene ID" value="ACRNAN_Path_337.g1291"/>
</dbReference>
<organism evidence="11 12">
    <name type="scientific">Acrobeloides nanus</name>
    <dbReference type="NCBI Taxonomy" id="290746"/>
    <lineage>
        <taxon>Eukaryota</taxon>
        <taxon>Metazoa</taxon>
        <taxon>Ecdysozoa</taxon>
        <taxon>Nematoda</taxon>
        <taxon>Chromadorea</taxon>
        <taxon>Rhabditida</taxon>
        <taxon>Tylenchina</taxon>
        <taxon>Cephalobomorpha</taxon>
        <taxon>Cephaloboidea</taxon>
        <taxon>Cephalobidae</taxon>
        <taxon>Acrobeloides</taxon>
    </lineage>
</organism>
<keyword evidence="6 8" id="KW-0472">Membrane</keyword>
<feature type="transmembrane region" description="Helical" evidence="8">
    <location>
        <begin position="596"/>
        <end position="617"/>
    </location>
</feature>
<keyword evidence="5 8" id="KW-1133">Transmembrane helix</keyword>
<feature type="compositionally biased region" description="Polar residues" evidence="9">
    <location>
        <begin position="51"/>
        <end position="64"/>
    </location>
</feature>
<evidence type="ECO:0000256" key="7">
    <source>
        <dbReference type="ARBA" id="ARBA00023157"/>
    </source>
</evidence>
<keyword evidence="8" id="KW-0813">Transport</keyword>
<dbReference type="InterPro" id="IPR004156">
    <property type="entry name" value="OATP"/>
</dbReference>
<feature type="transmembrane region" description="Helical" evidence="8">
    <location>
        <begin position="356"/>
        <end position="380"/>
    </location>
</feature>
<sequence>MKDGSSIADKLYEKLTGLEDKEELDGNAPAAETRSAPGDLAASAGLFLSSYHPNLNPNSPSSTFRESENETARTIYLNGTSPSCSEFSKQADGTPRNGPAPRQTHRRGVRGSGFASGPPFPRKPRREAPWTSMDERQKQQTFELIEKEIDGMAKESQCGIGKWRPVWLQRFATKNWLLFWMCWFCAIQGMLVNGLIPSTISTIERRFQLSTSTIGRIMQFYDFGYVLLCIPVSYFGGRHSKSLVLSLGLLLMALGSFIFSAPHLIADSYTLMFNPEDAGFSKCHGDLTHGNDSSDTSLAGFEALKSCPSPENQPGTFRYVFLFCFAHFLHGIGATPLFTIGVSYIDENVGPALSSLYLGVFYAFAIFGPAFGFLASSTFLRYHTDFLQSGHRFLSIASIDESDPKWVGAWWVGFQVVFAISILAVFPIICLPKVLPESLKWHRTRLREETLTGGAKKRTPECCGVPSSSKTAAISGNRLFDDKAASNAVAESMPALKTQPGPIWYQFWLDIRHIPIAIYRILLNGPYMLITLGMSIDGLIITGASTFMSKYLERQFGVAPSKANMLIGAIMVPMAGIGTMLSGFVVQYFRMSCLRTLKFCIALLICSTVLSPMYFIYCDHDQLVGIERDYPVENYAKSYNDSSYSFQLHAECNSHCDCTDSEYHPVCAELEDGSQMAFYSPCYAGCQEPYNPLKKQYFNCSCAPMNTKGGIKRVKNGYCESKCTGLFAFLILFAPFCFFTFAVGVPLITVRRSFSAGSLTYLAFDNIGIRAQANMIFAICCLFLVIFMFSASLRDDPLPVVADEPVNEMEMKQPAEFEPMLQEEEPKKPPINSLS</sequence>
<evidence type="ECO:0000259" key="10">
    <source>
        <dbReference type="PROSITE" id="PS51465"/>
    </source>
</evidence>
<dbReference type="Gene3D" id="1.20.1250.20">
    <property type="entry name" value="MFS general substrate transporter like domains"/>
    <property type="match status" value="1"/>
</dbReference>
<feature type="transmembrane region" description="Helical" evidence="8">
    <location>
        <begin position="177"/>
        <end position="196"/>
    </location>
</feature>
<dbReference type="PANTHER" id="PTHR11388">
    <property type="entry name" value="ORGANIC ANION TRANSPORTER"/>
    <property type="match status" value="1"/>
</dbReference>
<keyword evidence="8" id="KW-0406">Ion transport</keyword>
<feature type="region of interest" description="Disordered" evidence="9">
    <location>
        <begin position="813"/>
        <end position="835"/>
    </location>
</feature>
<evidence type="ECO:0000313" key="11">
    <source>
        <dbReference type="Proteomes" id="UP000887540"/>
    </source>
</evidence>
<protein>
    <recommendedName>
        <fullName evidence="8">Solute carrier organic anion transporter family member</fullName>
    </recommendedName>
</protein>
<evidence type="ECO:0000256" key="5">
    <source>
        <dbReference type="ARBA" id="ARBA00022989"/>
    </source>
</evidence>
<feature type="domain" description="Kazal-like" evidence="10">
    <location>
        <begin position="646"/>
        <end position="704"/>
    </location>
</feature>
<feature type="compositionally biased region" description="Polar residues" evidence="9">
    <location>
        <begin position="77"/>
        <end position="88"/>
    </location>
</feature>
<dbReference type="PANTHER" id="PTHR11388:SF151">
    <property type="entry name" value="SOLUTE CARRIER ORGANIC ANION TRANSPORTER FAMILY MEMBER"/>
    <property type="match status" value="1"/>
</dbReference>
<dbReference type="InterPro" id="IPR002350">
    <property type="entry name" value="Kazal_dom"/>
</dbReference>
<dbReference type="GO" id="GO:0006811">
    <property type="term" value="P:monoatomic ion transport"/>
    <property type="evidence" value="ECO:0007669"/>
    <property type="project" value="UniProtKB-KW"/>
</dbReference>
<feature type="transmembrane region" description="Helical" evidence="8">
    <location>
        <begin position="521"/>
        <end position="545"/>
    </location>
</feature>
<keyword evidence="3" id="KW-1003">Cell membrane</keyword>